<accession>A0A6A4T461</accession>
<organism evidence="1 2">
    <name type="scientific">Scophthalmus maximus</name>
    <name type="common">Turbot</name>
    <name type="synonym">Psetta maxima</name>
    <dbReference type="NCBI Taxonomy" id="52904"/>
    <lineage>
        <taxon>Eukaryota</taxon>
        <taxon>Metazoa</taxon>
        <taxon>Chordata</taxon>
        <taxon>Craniata</taxon>
        <taxon>Vertebrata</taxon>
        <taxon>Euteleostomi</taxon>
        <taxon>Actinopterygii</taxon>
        <taxon>Neopterygii</taxon>
        <taxon>Teleostei</taxon>
        <taxon>Neoteleostei</taxon>
        <taxon>Acanthomorphata</taxon>
        <taxon>Carangaria</taxon>
        <taxon>Pleuronectiformes</taxon>
        <taxon>Pleuronectoidei</taxon>
        <taxon>Scophthalmidae</taxon>
        <taxon>Scophthalmus</taxon>
    </lineage>
</organism>
<evidence type="ECO:0000313" key="2">
    <source>
        <dbReference type="Proteomes" id="UP000438429"/>
    </source>
</evidence>
<protein>
    <submittedName>
        <fullName evidence="1">Uncharacterized protein</fullName>
    </submittedName>
</protein>
<sequence>MPLQPQEVRRLVAEYVVEDMLPLSTVDSPAFRKLVGKIPVATMTSLMLPDRKTFAKYLDKAYTIMARELKKTIEAQNYVSTTADIWSANNRSYLWVTVHWIDNESLKRRKATIACRRFRGCHTYDKIATEIEDIFSEYGLTHDKVTACVTDNGSNFVKVFKEYQHVESEEEVEEGGEGDVDFTDLHSVPTTDDEDAQAGLCVLPPTIDAQPIH</sequence>
<dbReference type="EMBL" id="VEVO01000009">
    <property type="protein sequence ID" value="KAF0038014.1"/>
    <property type="molecule type" value="Genomic_DNA"/>
</dbReference>
<dbReference type="PANTHER" id="PTHR47501">
    <property type="entry name" value="TRANSPOSASE-RELATED"/>
    <property type="match status" value="1"/>
</dbReference>
<reference evidence="1 2" key="1">
    <citation type="submission" date="2019-06" db="EMBL/GenBank/DDBJ databases">
        <title>Draft genomes of female and male turbot (Scophthalmus maximus).</title>
        <authorList>
            <person name="Xu H."/>
            <person name="Xu X.-W."/>
            <person name="Shao C."/>
            <person name="Chen S."/>
        </authorList>
    </citation>
    <scope>NUCLEOTIDE SEQUENCE [LARGE SCALE GENOMIC DNA]</scope>
    <source>
        <strain evidence="1">Ysfricsl-2016a</strain>
        <tissue evidence="1">Blood</tissue>
    </source>
</reference>
<dbReference type="SUPFAM" id="SSF53098">
    <property type="entry name" value="Ribonuclease H-like"/>
    <property type="match status" value="1"/>
</dbReference>
<proteinExistence type="predicted"/>
<evidence type="ECO:0000313" key="1">
    <source>
        <dbReference type="EMBL" id="KAF0038014.1"/>
    </source>
</evidence>
<comment type="caution">
    <text evidence="1">The sequence shown here is derived from an EMBL/GenBank/DDBJ whole genome shotgun (WGS) entry which is preliminary data.</text>
</comment>
<gene>
    <name evidence="1" type="ORF">F2P81_010888</name>
</gene>
<dbReference type="AlphaFoldDB" id="A0A6A4T461"/>
<name>A0A6A4T461_SCOMX</name>
<dbReference type="Proteomes" id="UP000438429">
    <property type="component" value="Unassembled WGS sequence"/>
</dbReference>
<dbReference type="SUPFAM" id="SSF140996">
    <property type="entry name" value="Hermes dimerisation domain"/>
    <property type="match status" value="1"/>
</dbReference>
<dbReference type="InterPro" id="IPR012337">
    <property type="entry name" value="RNaseH-like_sf"/>
</dbReference>
<dbReference type="PANTHER" id="PTHR47501:SF7">
    <property type="entry name" value="TRANSPOSASE"/>
    <property type="match status" value="1"/>
</dbReference>